<sequence length="150" mass="16357">MKRMFYVLIALALLVLGFALYVRAAPSDAPDWHVDPQTVTAHSKLNSWLIAPGGDMEPVLFDLPPDQIAAKLEAVAAATPRTALLAGEGFHKTWVTRSALWGFPDYTSVWLAPTEAGGTSLSLYARSRFGKGDMGVNRQLVDAWLSELSR</sequence>
<dbReference type="InterPro" id="IPR010865">
    <property type="entry name" value="DUF1499"/>
</dbReference>
<dbReference type="Proteomes" id="UP000249538">
    <property type="component" value="Unassembled WGS sequence"/>
</dbReference>
<name>A0A2W7R164_9RHOB</name>
<protein>
    <submittedName>
        <fullName evidence="2">Uncharacterized protein DUF1499</fullName>
    </submittedName>
</protein>
<evidence type="ECO:0000313" key="3">
    <source>
        <dbReference type="Proteomes" id="UP000249538"/>
    </source>
</evidence>
<proteinExistence type="predicted"/>
<evidence type="ECO:0000256" key="1">
    <source>
        <dbReference type="SAM" id="SignalP"/>
    </source>
</evidence>
<gene>
    <name evidence="2" type="ORF">LX76_01928</name>
</gene>
<evidence type="ECO:0000313" key="2">
    <source>
        <dbReference type="EMBL" id="PZX54284.1"/>
    </source>
</evidence>
<keyword evidence="1" id="KW-0732">Signal</keyword>
<dbReference type="AlphaFoldDB" id="A0A2W7R164"/>
<dbReference type="RefSeq" id="WP_170139619.1">
    <property type="nucleotide sequence ID" value="NZ_QKZS01000005.1"/>
</dbReference>
<accession>A0A2W7R164</accession>
<feature type="chain" id="PRO_5015855250" evidence="1">
    <location>
        <begin position="25"/>
        <end position="150"/>
    </location>
</feature>
<reference evidence="2 3" key="1">
    <citation type="submission" date="2018-06" db="EMBL/GenBank/DDBJ databases">
        <title>Genomic Encyclopedia of Archaeal and Bacterial Type Strains, Phase II (KMG-II): from individual species to whole genera.</title>
        <authorList>
            <person name="Goeker M."/>
        </authorList>
    </citation>
    <scope>NUCLEOTIDE SEQUENCE [LARGE SCALE GENOMIC DNA]</scope>
    <source>
        <strain evidence="2 3">DSM 18774</strain>
    </source>
</reference>
<feature type="signal peptide" evidence="1">
    <location>
        <begin position="1"/>
        <end position="24"/>
    </location>
</feature>
<dbReference type="EMBL" id="QKZS01000005">
    <property type="protein sequence ID" value="PZX54284.1"/>
    <property type="molecule type" value="Genomic_DNA"/>
</dbReference>
<comment type="caution">
    <text evidence="2">The sequence shown here is derived from an EMBL/GenBank/DDBJ whole genome shotgun (WGS) entry which is preliminary data.</text>
</comment>
<organism evidence="2 3">
    <name type="scientific">Cereibacter changlensis</name>
    <dbReference type="NCBI Taxonomy" id="402884"/>
    <lineage>
        <taxon>Bacteria</taxon>
        <taxon>Pseudomonadati</taxon>
        <taxon>Pseudomonadota</taxon>
        <taxon>Alphaproteobacteria</taxon>
        <taxon>Rhodobacterales</taxon>
        <taxon>Paracoccaceae</taxon>
        <taxon>Cereibacter</taxon>
    </lineage>
</organism>
<dbReference type="Pfam" id="PF07386">
    <property type="entry name" value="DUF1499"/>
    <property type="match status" value="1"/>
</dbReference>